<dbReference type="Proteomes" id="UP001057402">
    <property type="component" value="Chromosome 8"/>
</dbReference>
<reference evidence="2" key="1">
    <citation type="journal article" date="2023" name="Front. Plant Sci.">
        <title>Chromosomal-level genome assembly of Melastoma candidum provides insights into trichome evolution.</title>
        <authorList>
            <person name="Zhong Y."/>
            <person name="Wu W."/>
            <person name="Sun C."/>
            <person name="Zou P."/>
            <person name="Liu Y."/>
            <person name="Dai S."/>
            <person name="Zhou R."/>
        </authorList>
    </citation>
    <scope>NUCLEOTIDE SEQUENCE [LARGE SCALE GENOMIC DNA]</scope>
</reference>
<evidence type="ECO:0000313" key="2">
    <source>
        <dbReference type="Proteomes" id="UP001057402"/>
    </source>
</evidence>
<accession>A0ACB9N2D7</accession>
<protein>
    <submittedName>
        <fullName evidence="1">Uncharacterized protein</fullName>
    </submittedName>
</protein>
<evidence type="ECO:0000313" key="1">
    <source>
        <dbReference type="EMBL" id="KAI4330607.1"/>
    </source>
</evidence>
<dbReference type="EMBL" id="CM042887">
    <property type="protein sequence ID" value="KAI4330607.1"/>
    <property type="molecule type" value="Genomic_DNA"/>
</dbReference>
<gene>
    <name evidence="1" type="ORF">MLD38_028882</name>
</gene>
<organism evidence="1 2">
    <name type="scientific">Melastoma candidum</name>
    <dbReference type="NCBI Taxonomy" id="119954"/>
    <lineage>
        <taxon>Eukaryota</taxon>
        <taxon>Viridiplantae</taxon>
        <taxon>Streptophyta</taxon>
        <taxon>Embryophyta</taxon>
        <taxon>Tracheophyta</taxon>
        <taxon>Spermatophyta</taxon>
        <taxon>Magnoliopsida</taxon>
        <taxon>eudicotyledons</taxon>
        <taxon>Gunneridae</taxon>
        <taxon>Pentapetalae</taxon>
        <taxon>rosids</taxon>
        <taxon>malvids</taxon>
        <taxon>Myrtales</taxon>
        <taxon>Melastomataceae</taxon>
        <taxon>Melastomatoideae</taxon>
        <taxon>Melastomateae</taxon>
        <taxon>Melastoma</taxon>
    </lineage>
</organism>
<name>A0ACB9N2D7_9MYRT</name>
<proteinExistence type="predicted"/>
<comment type="caution">
    <text evidence="1">The sequence shown here is derived from an EMBL/GenBank/DDBJ whole genome shotgun (WGS) entry which is preliminary data.</text>
</comment>
<sequence length="279" mass="31439">MEGLIRESEEEETKNNNGNTKLILLHPYIQKQARAGPDRVWLLVSFFTLAFLGTLIYSRESLSSGPSAPSSSSFPNKHINNRNNQPLPATVVNTLIHYAARSNYTYHMLQPDIKIVTDVLRKCSALVYYATYFEDLHPEVDAYNVNYATKSSEMKELVASAKEQTRNEYRPVQNLLFSECKLGINDLPQPCVRPGRMSSIFTAGLLTRSRKGGNPRTHVIIHDYCLGVGRICGDEFLCRENRVAPTNMMGHFVLERADPNTFELCGKRGNRTSSKESTS</sequence>
<keyword evidence="2" id="KW-1185">Reference proteome</keyword>